<dbReference type="GO" id="GO:0006751">
    <property type="term" value="P:glutathione catabolic process"/>
    <property type="evidence" value="ECO:0007669"/>
    <property type="project" value="InterPro"/>
</dbReference>
<dbReference type="Proteomes" id="UP000613580">
    <property type="component" value="Unassembled WGS sequence"/>
</dbReference>
<dbReference type="AlphaFoldDB" id="A0A8H6TKG8"/>
<dbReference type="Pfam" id="PF04752">
    <property type="entry name" value="ChaC"/>
    <property type="match status" value="1"/>
</dbReference>
<keyword evidence="3" id="KW-0808">Transferase</keyword>
<keyword evidence="2" id="KW-0456">Lyase</keyword>
<evidence type="ECO:0000313" key="4">
    <source>
        <dbReference type="Proteomes" id="UP000613580"/>
    </source>
</evidence>
<accession>A0A8H6TKG8</accession>
<sequence length="268" mass="30028">MSAERGGFPASPSRLEAKWFVTMHVGVQVLFSSFMAREPFIVFGYGSLIFKPPPHVVAQVPGFLKGYVRRFAQKSHDHRGTPEHPGRVVTLVHKEDWDLFSSEDAFPDEDIVWGIAYTIDPVFEDEVRAYLGEYLLLLGLRALTDGYTMETIPIYSIVNGEEKIIIPNAYSYVGRKDNPSFCAAQFVFLTMADHSVVGSEPLPALAHRIWISVGPSGQNKEYLYHLADAVRHLSPDSVDRHLFTLEEMVKKLDGSDTSPVDNIEALSQ</sequence>
<dbReference type="OrthoDB" id="5894at2759"/>
<dbReference type="PANTHER" id="PTHR12192:SF2">
    <property type="entry name" value="GLUTATHIONE-SPECIFIC GAMMA-GLUTAMYLCYCLOTRANSFERASE 2"/>
    <property type="match status" value="1"/>
</dbReference>
<dbReference type="GO" id="GO:0061928">
    <property type="term" value="F:glutathione specific gamma-glutamylcyclotransferase activity"/>
    <property type="evidence" value="ECO:0007669"/>
    <property type="project" value="UniProtKB-EC"/>
</dbReference>
<evidence type="ECO:0000256" key="2">
    <source>
        <dbReference type="ARBA" id="ARBA00023239"/>
    </source>
</evidence>
<proteinExistence type="predicted"/>
<evidence type="ECO:0000256" key="1">
    <source>
        <dbReference type="ARBA" id="ARBA00012344"/>
    </source>
</evidence>
<dbReference type="InterPro" id="IPR006840">
    <property type="entry name" value="ChaC"/>
</dbReference>
<comment type="caution">
    <text evidence="3">The sequence shown here is derived from an EMBL/GenBank/DDBJ whole genome shotgun (WGS) entry which is preliminary data.</text>
</comment>
<evidence type="ECO:0000313" key="3">
    <source>
        <dbReference type="EMBL" id="KAF7318921.1"/>
    </source>
</evidence>
<dbReference type="CDD" id="cd06661">
    <property type="entry name" value="GGCT_like"/>
    <property type="match status" value="1"/>
</dbReference>
<organism evidence="3 4">
    <name type="scientific">Mycena chlorophos</name>
    <name type="common">Agaric fungus</name>
    <name type="synonym">Agaricus chlorophos</name>
    <dbReference type="NCBI Taxonomy" id="658473"/>
    <lineage>
        <taxon>Eukaryota</taxon>
        <taxon>Fungi</taxon>
        <taxon>Dikarya</taxon>
        <taxon>Basidiomycota</taxon>
        <taxon>Agaricomycotina</taxon>
        <taxon>Agaricomycetes</taxon>
        <taxon>Agaricomycetidae</taxon>
        <taxon>Agaricales</taxon>
        <taxon>Marasmiineae</taxon>
        <taxon>Mycenaceae</taxon>
        <taxon>Mycena</taxon>
    </lineage>
</organism>
<dbReference type="PANTHER" id="PTHR12192">
    <property type="entry name" value="CATION TRANSPORT PROTEIN CHAC-RELATED"/>
    <property type="match status" value="1"/>
</dbReference>
<name>A0A8H6TKG8_MYCCL</name>
<dbReference type="Gene3D" id="3.10.490.10">
    <property type="entry name" value="Gamma-glutamyl cyclotransferase-like"/>
    <property type="match status" value="1"/>
</dbReference>
<protein>
    <recommendedName>
        <fullName evidence="1">glutathione-specific gamma-glutamylcyclotransferase</fullName>
        <ecNumber evidence="1">4.3.2.7</ecNumber>
    </recommendedName>
</protein>
<dbReference type="EC" id="4.3.2.7" evidence="1"/>
<dbReference type="InterPro" id="IPR013024">
    <property type="entry name" value="GGCT-like"/>
</dbReference>
<dbReference type="EMBL" id="JACAZE010000003">
    <property type="protein sequence ID" value="KAF7318921.1"/>
    <property type="molecule type" value="Genomic_DNA"/>
</dbReference>
<keyword evidence="4" id="KW-1185">Reference proteome</keyword>
<reference evidence="3" key="1">
    <citation type="submission" date="2020-05" db="EMBL/GenBank/DDBJ databases">
        <title>Mycena genomes resolve the evolution of fungal bioluminescence.</title>
        <authorList>
            <person name="Tsai I.J."/>
        </authorList>
    </citation>
    <scope>NUCLEOTIDE SEQUENCE</scope>
    <source>
        <strain evidence="3">110903Hualien_Pintung</strain>
    </source>
</reference>
<gene>
    <name evidence="3" type="ORF">HMN09_00227900</name>
</gene>
<dbReference type="GO" id="GO:0016740">
    <property type="term" value="F:transferase activity"/>
    <property type="evidence" value="ECO:0007669"/>
    <property type="project" value="UniProtKB-KW"/>
</dbReference>
<dbReference type="GO" id="GO:0005737">
    <property type="term" value="C:cytoplasm"/>
    <property type="evidence" value="ECO:0007669"/>
    <property type="project" value="TreeGrafter"/>
</dbReference>